<feature type="transmembrane region" description="Helical" evidence="6">
    <location>
        <begin position="248"/>
        <end position="272"/>
    </location>
</feature>
<feature type="transmembrane region" description="Helical" evidence="6">
    <location>
        <begin position="177"/>
        <end position="197"/>
    </location>
</feature>
<feature type="transmembrane region" description="Helical" evidence="6">
    <location>
        <begin position="151"/>
        <end position="171"/>
    </location>
</feature>
<dbReference type="InterPro" id="IPR050833">
    <property type="entry name" value="Poly_Biosynth_Transport"/>
</dbReference>
<evidence type="ECO:0000256" key="2">
    <source>
        <dbReference type="ARBA" id="ARBA00022475"/>
    </source>
</evidence>
<feature type="transmembrane region" description="Helical" evidence="6">
    <location>
        <begin position="293"/>
        <end position="311"/>
    </location>
</feature>
<evidence type="ECO:0000256" key="1">
    <source>
        <dbReference type="ARBA" id="ARBA00004651"/>
    </source>
</evidence>
<accession>A0AAW9K4V8</accession>
<keyword evidence="3 6" id="KW-0812">Transmembrane</keyword>
<proteinExistence type="predicted"/>
<dbReference type="RefSeq" id="WP_322809413.1">
    <property type="nucleotide sequence ID" value="NZ_JAVBVO010000004.1"/>
</dbReference>
<evidence type="ECO:0000256" key="3">
    <source>
        <dbReference type="ARBA" id="ARBA00022692"/>
    </source>
</evidence>
<reference evidence="7" key="1">
    <citation type="submission" date="2023-08" db="EMBL/GenBank/DDBJ databases">
        <title>Genomic characterization of piscicolin 126 produced by Carnobacterium maltaromaticum CM22 strain isolated from salmon (Salmo salar).</title>
        <authorList>
            <person name="Gonzalez-Gragera E."/>
            <person name="Garcia-Lopez J.D."/>
            <person name="Teso-Perez C."/>
            <person name="Gimenez-Hernandez I."/>
            <person name="Peralta-Sanchez J.M."/>
            <person name="Valdivia E."/>
            <person name="Montalban-Lopez M."/>
            <person name="Martin-Platero A.M."/>
            <person name="Banos A."/>
            <person name="Martinez-Bueno M."/>
        </authorList>
    </citation>
    <scope>NUCLEOTIDE SEQUENCE</scope>
    <source>
        <strain evidence="7">CM22</strain>
    </source>
</reference>
<evidence type="ECO:0000256" key="4">
    <source>
        <dbReference type="ARBA" id="ARBA00022989"/>
    </source>
</evidence>
<feature type="transmembrane region" description="Helical" evidence="6">
    <location>
        <begin position="118"/>
        <end position="139"/>
    </location>
</feature>
<feature type="transmembrane region" description="Helical" evidence="6">
    <location>
        <begin position="46"/>
        <end position="67"/>
    </location>
</feature>
<dbReference type="Pfam" id="PF01943">
    <property type="entry name" value="Polysacc_synt"/>
    <property type="match status" value="1"/>
</dbReference>
<name>A0AAW9K4V8_CARML</name>
<keyword evidence="4 6" id="KW-1133">Transmembrane helix</keyword>
<dbReference type="AlphaFoldDB" id="A0AAW9K4V8"/>
<feature type="transmembrane region" description="Helical" evidence="6">
    <location>
        <begin position="361"/>
        <end position="379"/>
    </location>
</feature>
<sequence length="479" mass="53114">MKTINAKSTNHVFINILHLFFGTIVTKFIGAIATILYANYTDVKDYGVLSIALSFSAILTFLTDSGISHTAIREGTKKNSDIGKIMYSYVTVRVILFFLVSLFSTIFIYFVYRNDLQMQQAILLLVIPSLVGSLLQGVGGTFFQIIEKMNYVSYINIILGVGNSLALFSGILFQLSIGTICLVYGLSSVLAGIYGLAISVRAISFKKEFDRKILYQLLSFTTNSAIIILTPQLGPIILAKVLSVTDVAYYSAAFKIPAMLYQFPALIATAFYPKLFSLGNDKNSSEHRKTSSLELQLMTILGVGLALPFILNPEYWILTLLGQKYLPSVNVLLILSFLVFIQAIKYPLADFLTTYGLQWQRTLIMLIGLAISIIGYIVLGQRFGIVGGALAPVFAEVIMIIGCALFITNGLSFLFKNIALILLSGILTSFFFIAFLTQMNYLFAIVIVEFIFIFLTILSNKNVQKIINLAITKLKMSFR</sequence>
<feature type="transmembrane region" description="Helical" evidence="6">
    <location>
        <begin position="441"/>
        <end position="458"/>
    </location>
</feature>
<evidence type="ECO:0000313" key="8">
    <source>
        <dbReference type="Proteomes" id="UP001290462"/>
    </source>
</evidence>
<dbReference type="PANTHER" id="PTHR30250:SF11">
    <property type="entry name" value="O-ANTIGEN TRANSPORTER-RELATED"/>
    <property type="match status" value="1"/>
</dbReference>
<feature type="transmembrane region" description="Helical" evidence="6">
    <location>
        <begin position="217"/>
        <end position="242"/>
    </location>
</feature>
<protein>
    <submittedName>
        <fullName evidence="7">Oligosaccharide flippase family protein</fullName>
    </submittedName>
</protein>
<keyword evidence="5 6" id="KW-0472">Membrane</keyword>
<feature type="transmembrane region" description="Helical" evidence="6">
    <location>
        <begin position="331"/>
        <end position="349"/>
    </location>
</feature>
<evidence type="ECO:0000256" key="6">
    <source>
        <dbReference type="SAM" id="Phobius"/>
    </source>
</evidence>
<comment type="subcellular location">
    <subcellularLocation>
        <location evidence="1">Cell membrane</location>
        <topology evidence="1">Multi-pass membrane protein</topology>
    </subcellularLocation>
</comment>
<feature type="transmembrane region" description="Helical" evidence="6">
    <location>
        <begin position="385"/>
        <end position="407"/>
    </location>
</feature>
<dbReference type="PANTHER" id="PTHR30250">
    <property type="entry name" value="PST FAMILY PREDICTED COLANIC ACID TRANSPORTER"/>
    <property type="match status" value="1"/>
</dbReference>
<dbReference type="EMBL" id="JAVBVO010000004">
    <property type="protein sequence ID" value="MDZ5759766.1"/>
    <property type="molecule type" value="Genomic_DNA"/>
</dbReference>
<organism evidence="7 8">
    <name type="scientific">Carnobacterium maltaromaticum</name>
    <name type="common">Carnobacterium piscicola</name>
    <dbReference type="NCBI Taxonomy" id="2751"/>
    <lineage>
        <taxon>Bacteria</taxon>
        <taxon>Bacillati</taxon>
        <taxon>Bacillota</taxon>
        <taxon>Bacilli</taxon>
        <taxon>Lactobacillales</taxon>
        <taxon>Carnobacteriaceae</taxon>
        <taxon>Carnobacterium</taxon>
    </lineage>
</organism>
<keyword evidence="2" id="KW-1003">Cell membrane</keyword>
<feature type="transmembrane region" description="Helical" evidence="6">
    <location>
        <begin position="87"/>
        <end position="112"/>
    </location>
</feature>
<dbReference type="Proteomes" id="UP001290462">
    <property type="component" value="Unassembled WGS sequence"/>
</dbReference>
<dbReference type="InterPro" id="IPR002797">
    <property type="entry name" value="Polysacc_synth"/>
</dbReference>
<feature type="transmembrane region" description="Helical" evidence="6">
    <location>
        <begin position="414"/>
        <end position="435"/>
    </location>
</feature>
<comment type="caution">
    <text evidence="7">The sequence shown here is derived from an EMBL/GenBank/DDBJ whole genome shotgun (WGS) entry which is preliminary data.</text>
</comment>
<feature type="transmembrane region" description="Helical" evidence="6">
    <location>
        <begin position="12"/>
        <end position="40"/>
    </location>
</feature>
<gene>
    <name evidence="7" type="ORF">RAK27_13975</name>
</gene>
<dbReference type="GO" id="GO:0005886">
    <property type="term" value="C:plasma membrane"/>
    <property type="evidence" value="ECO:0007669"/>
    <property type="project" value="UniProtKB-SubCell"/>
</dbReference>
<evidence type="ECO:0000256" key="5">
    <source>
        <dbReference type="ARBA" id="ARBA00023136"/>
    </source>
</evidence>
<evidence type="ECO:0000313" key="7">
    <source>
        <dbReference type="EMBL" id="MDZ5759766.1"/>
    </source>
</evidence>